<keyword evidence="3" id="KW-0676">Redox-active center</keyword>
<comment type="caution">
    <text evidence="8">The sequence shown here is derived from an EMBL/GenBank/DDBJ whole genome shotgun (WGS) entry which is preliminary data.</text>
</comment>
<keyword evidence="9" id="KW-1185">Reference proteome</keyword>
<gene>
    <name evidence="8" type="ORF">HaLaN_09790</name>
</gene>
<evidence type="ECO:0000256" key="3">
    <source>
        <dbReference type="ARBA" id="ARBA00023284"/>
    </source>
</evidence>
<dbReference type="InterPro" id="IPR032801">
    <property type="entry name" value="PXL2A/B/C"/>
</dbReference>
<dbReference type="GO" id="GO:0005737">
    <property type="term" value="C:cytoplasm"/>
    <property type="evidence" value="ECO:0007669"/>
    <property type="project" value="UniProtKB-SubCell"/>
</dbReference>
<evidence type="ECO:0000256" key="1">
    <source>
        <dbReference type="ARBA" id="ARBA00004496"/>
    </source>
</evidence>
<proteinExistence type="inferred from homology"/>
<dbReference type="InterPro" id="IPR036249">
    <property type="entry name" value="Thioredoxin-like_sf"/>
</dbReference>
<evidence type="ECO:0000313" key="9">
    <source>
        <dbReference type="Proteomes" id="UP000485058"/>
    </source>
</evidence>
<evidence type="ECO:0000256" key="7">
    <source>
        <dbReference type="ARBA" id="ARBA00032129"/>
    </source>
</evidence>
<dbReference type="SUPFAM" id="SSF52833">
    <property type="entry name" value="Thioredoxin-like"/>
    <property type="match status" value="1"/>
</dbReference>
<comment type="similarity">
    <text evidence="4">Belongs to the peroxiredoxin-like PRXL2 family. PRXL2A subfamily.</text>
</comment>
<evidence type="ECO:0000256" key="4">
    <source>
        <dbReference type="ARBA" id="ARBA00023787"/>
    </source>
</evidence>
<evidence type="ECO:0000313" key="8">
    <source>
        <dbReference type="EMBL" id="GFH13837.1"/>
    </source>
</evidence>
<reference evidence="8 9" key="1">
    <citation type="submission" date="2020-02" db="EMBL/GenBank/DDBJ databases">
        <title>Draft genome sequence of Haematococcus lacustris strain NIES-144.</title>
        <authorList>
            <person name="Morimoto D."/>
            <person name="Nakagawa S."/>
            <person name="Yoshida T."/>
            <person name="Sawayama S."/>
        </authorList>
    </citation>
    <scope>NUCLEOTIDE SEQUENCE [LARGE SCALE GENOMIC DNA]</scope>
    <source>
        <strain evidence="8 9">NIES-144</strain>
    </source>
</reference>
<evidence type="ECO:0000256" key="6">
    <source>
        <dbReference type="ARBA" id="ARBA00032058"/>
    </source>
</evidence>
<organism evidence="8 9">
    <name type="scientific">Haematococcus lacustris</name>
    <name type="common">Green alga</name>
    <name type="synonym">Haematococcus pluvialis</name>
    <dbReference type="NCBI Taxonomy" id="44745"/>
    <lineage>
        <taxon>Eukaryota</taxon>
        <taxon>Viridiplantae</taxon>
        <taxon>Chlorophyta</taxon>
        <taxon>core chlorophytes</taxon>
        <taxon>Chlorophyceae</taxon>
        <taxon>CS clade</taxon>
        <taxon>Chlamydomonadales</taxon>
        <taxon>Haematococcaceae</taxon>
        <taxon>Haematococcus</taxon>
    </lineage>
</organism>
<dbReference type="PANTHER" id="PTHR28630">
    <property type="match status" value="1"/>
</dbReference>
<dbReference type="CDD" id="cd02970">
    <property type="entry name" value="PRX_like2"/>
    <property type="match status" value="1"/>
</dbReference>
<dbReference type="Proteomes" id="UP000485058">
    <property type="component" value="Unassembled WGS sequence"/>
</dbReference>
<evidence type="ECO:0000256" key="5">
    <source>
        <dbReference type="ARBA" id="ARBA00023849"/>
    </source>
</evidence>
<dbReference type="AlphaFoldDB" id="A0A699YUC9"/>
<evidence type="ECO:0000256" key="2">
    <source>
        <dbReference type="ARBA" id="ARBA00022490"/>
    </source>
</evidence>
<name>A0A699YUC9_HAELA</name>
<protein>
    <recommendedName>
        <fullName evidence="5">Peroxiredoxin-like 2A</fullName>
    </recommendedName>
    <alternativeName>
        <fullName evidence="7">Peroxiredoxin-like 2 activated in M-CSF stimulated monocytes</fullName>
    </alternativeName>
    <alternativeName>
        <fullName evidence="6">Redox-regulatory protein FAM213A</fullName>
    </alternativeName>
</protein>
<comment type="subcellular location">
    <subcellularLocation>
        <location evidence="1">Cytoplasm</location>
    </subcellularLocation>
</comment>
<dbReference type="PANTHER" id="PTHR28630:SF31">
    <property type="entry name" value="PEROXIREDOXIN-LIKE 2A"/>
    <property type="match status" value="1"/>
</dbReference>
<keyword evidence="2" id="KW-0963">Cytoplasm</keyword>
<dbReference type="Pfam" id="PF13911">
    <property type="entry name" value="AhpC-TSA_2"/>
    <property type="match status" value="1"/>
</dbReference>
<accession>A0A699YUC9</accession>
<dbReference type="EMBL" id="BLLF01000657">
    <property type="protein sequence ID" value="GFH13837.1"/>
    <property type="molecule type" value="Genomic_DNA"/>
</dbReference>
<sequence>MPELRHVAGAVLRSITGTQILSDKLWATQPALVLVLRRPGCVLCRDEAKRLWQLHEKAEALGISMNCVVHEWREREIEAFAPAYWPGPLYHDVDKAFYKALGGGQVVKGSSLSLLNPFSSTWARIRKAQQQVSEHNLVGEGLIMGGLMVIGKGEAGVLYSHLETDLGVHADHAEVLQAMQAAAKTAGTGPA</sequence>